<dbReference type="WBParaSite" id="HNAJ_0001109401-mRNA-1">
    <property type="protein sequence ID" value="HNAJ_0001109401-mRNA-1"/>
    <property type="gene ID" value="HNAJ_0001109401"/>
</dbReference>
<reference evidence="1 2" key="2">
    <citation type="submission" date="2018-11" db="EMBL/GenBank/DDBJ databases">
        <authorList>
            <consortium name="Pathogen Informatics"/>
        </authorList>
    </citation>
    <scope>NUCLEOTIDE SEQUENCE [LARGE SCALE GENOMIC DNA]</scope>
</reference>
<dbReference type="EMBL" id="UZAE01013366">
    <property type="protein sequence ID" value="VDO09504.1"/>
    <property type="molecule type" value="Genomic_DNA"/>
</dbReference>
<protein>
    <submittedName>
        <fullName evidence="1 3">Uncharacterized protein</fullName>
    </submittedName>
</protein>
<organism evidence="3">
    <name type="scientific">Rodentolepis nana</name>
    <name type="common">Dwarf tapeworm</name>
    <name type="synonym">Hymenolepis nana</name>
    <dbReference type="NCBI Taxonomy" id="102285"/>
    <lineage>
        <taxon>Eukaryota</taxon>
        <taxon>Metazoa</taxon>
        <taxon>Spiralia</taxon>
        <taxon>Lophotrochozoa</taxon>
        <taxon>Platyhelminthes</taxon>
        <taxon>Cestoda</taxon>
        <taxon>Eucestoda</taxon>
        <taxon>Cyclophyllidea</taxon>
        <taxon>Hymenolepididae</taxon>
        <taxon>Rodentolepis</taxon>
    </lineage>
</organism>
<accession>A0A0R3TTP1</accession>
<gene>
    <name evidence="1" type="ORF">HNAJ_LOCUS11084</name>
</gene>
<evidence type="ECO:0000313" key="1">
    <source>
        <dbReference type="EMBL" id="VDO09504.1"/>
    </source>
</evidence>
<evidence type="ECO:0000313" key="2">
    <source>
        <dbReference type="Proteomes" id="UP000278807"/>
    </source>
</evidence>
<proteinExistence type="predicted"/>
<dbReference type="Proteomes" id="UP000278807">
    <property type="component" value="Unassembled WGS sequence"/>
</dbReference>
<name>A0A0R3TTP1_RODNA</name>
<sequence length="147" mass="15653">MEATVEYSITLASLFTGSRAGGLADDEYFLLCTSGAPGSLQKASPKMSVKPIAFILYPFVHRSQVSTQTGPMIVTEQQPISGTPTCNCHFFNKLFSSIVECYVSDLLFGKLVDVPVSGKETTAELAGRGSNVIIVCANMGCAMSLEL</sequence>
<keyword evidence="2" id="KW-1185">Reference proteome</keyword>
<dbReference type="AlphaFoldDB" id="A0A0R3TTP1"/>
<evidence type="ECO:0000313" key="3">
    <source>
        <dbReference type="WBParaSite" id="HNAJ_0001109401-mRNA-1"/>
    </source>
</evidence>
<reference evidence="3" key="1">
    <citation type="submission" date="2017-02" db="UniProtKB">
        <authorList>
            <consortium name="WormBaseParasite"/>
        </authorList>
    </citation>
    <scope>IDENTIFICATION</scope>
</reference>